<keyword evidence="12" id="KW-1133">Transmembrane helix</keyword>
<dbReference type="SUPFAM" id="SSF52518">
    <property type="entry name" value="Thiamin diphosphate-binding fold (THDP-binding)"/>
    <property type="match status" value="1"/>
</dbReference>
<keyword evidence="7" id="KW-0479">Metal-binding</keyword>
<dbReference type="InterPro" id="IPR005475">
    <property type="entry name" value="Transketolase-like_Pyr-bd"/>
</dbReference>
<keyword evidence="10" id="KW-0786">Thiamine pyrophosphate</keyword>
<comment type="caution">
    <text evidence="14">The sequence shown here is derived from an EMBL/GenBank/DDBJ whole genome shotgun (WGS) entry which is preliminary data.</text>
</comment>
<evidence type="ECO:0000256" key="1">
    <source>
        <dbReference type="ARBA" id="ARBA00001946"/>
    </source>
</evidence>
<feature type="transmembrane region" description="Helical" evidence="12">
    <location>
        <begin position="60"/>
        <end position="83"/>
    </location>
</feature>
<evidence type="ECO:0000256" key="8">
    <source>
        <dbReference type="ARBA" id="ARBA00022842"/>
    </source>
</evidence>
<keyword evidence="9" id="KW-0784">Thiamine biosynthesis</keyword>
<keyword evidence="12" id="KW-0472">Membrane</keyword>
<dbReference type="Proteomes" id="UP001500782">
    <property type="component" value="Unassembled WGS sequence"/>
</dbReference>
<comment type="cofactor">
    <cofactor evidence="1">
        <name>Mg(2+)</name>
        <dbReference type="ChEBI" id="CHEBI:18420"/>
    </cofactor>
</comment>
<proteinExistence type="inferred from homology"/>
<evidence type="ECO:0000256" key="11">
    <source>
        <dbReference type="ARBA" id="ARBA00023229"/>
    </source>
</evidence>
<sequence>MKVTTKSMRNAFGAKLAEMAKTNPKVVALDGDLGNSTRLSMVEEQNPSSFLQMGIAEQNMVGVAAGLATTGIIPWVCSFAAFLTRRAYDQIVVSVDQPSLNVKLVGAYSGLLTSNTGKSHHSFEDIALMQTLPNMVVIAPGDAEETVQAMEAVNEHKGPTYLRLSRDETLEILPGSDHPFTIGQGRILHEGEKIAVLSTGSMSPRVYKAVKELATEDVQLTHAHFPTIKPLDHNLLKKLAESHSHLVTVEEHFISSGFGSAVSQYTSSHHPILVTRIGIEDEYSQCGKDQELLDFHGLSSEKLKQTFYNFYNQGCSQHD</sequence>
<dbReference type="SMART" id="SM00861">
    <property type="entry name" value="Transket_pyr"/>
    <property type="match status" value="1"/>
</dbReference>
<dbReference type="InterPro" id="IPR005477">
    <property type="entry name" value="Dxylulose-5-P_synthase"/>
</dbReference>
<evidence type="ECO:0000313" key="15">
    <source>
        <dbReference type="Proteomes" id="UP001500782"/>
    </source>
</evidence>
<dbReference type="EMBL" id="BAAADJ010000004">
    <property type="protein sequence ID" value="GAA0316813.1"/>
    <property type="molecule type" value="Genomic_DNA"/>
</dbReference>
<dbReference type="EC" id="2.2.1.7" evidence="5"/>
<evidence type="ECO:0000256" key="5">
    <source>
        <dbReference type="ARBA" id="ARBA00013150"/>
    </source>
</evidence>
<accession>A0ABP3FIB1</accession>
<dbReference type="PANTHER" id="PTHR43322">
    <property type="entry name" value="1-D-DEOXYXYLULOSE 5-PHOSPHATE SYNTHASE-RELATED"/>
    <property type="match status" value="1"/>
</dbReference>
<dbReference type="InterPro" id="IPR029061">
    <property type="entry name" value="THDP-binding"/>
</dbReference>
<comment type="pathway">
    <text evidence="2">Metabolic intermediate biosynthesis; 1-deoxy-D-xylulose 5-phosphate biosynthesis; 1-deoxy-D-xylulose 5-phosphate from D-glyceraldehyde 3-phosphate and pyruvate: step 1/1.</text>
</comment>
<dbReference type="InterPro" id="IPR009014">
    <property type="entry name" value="Transketo_C/PFOR_II"/>
</dbReference>
<evidence type="ECO:0000256" key="3">
    <source>
        <dbReference type="ARBA" id="ARBA00011081"/>
    </source>
</evidence>
<feature type="domain" description="Transketolase-like pyrimidine-binding" evidence="13">
    <location>
        <begin position="6"/>
        <end position="172"/>
    </location>
</feature>
<protein>
    <recommendedName>
        <fullName evidence="5">1-deoxy-D-xylulose-5-phosphate synthase</fullName>
        <ecNumber evidence="5">2.2.1.7</ecNumber>
    </recommendedName>
</protein>
<evidence type="ECO:0000256" key="10">
    <source>
        <dbReference type="ARBA" id="ARBA00023052"/>
    </source>
</evidence>
<dbReference type="Pfam" id="PF02780">
    <property type="entry name" value="Transketolase_C"/>
    <property type="match status" value="1"/>
</dbReference>
<evidence type="ECO:0000256" key="6">
    <source>
        <dbReference type="ARBA" id="ARBA00022679"/>
    </source>
</evidence>
<keyword evidence="15" id="KW-1185">Reference proteome</keyword>
<evidence type="ECO:0000259" key="13">
    <source>
        <dbReference type="SMART" id="SM00861"/>
    </source>
</evidence>
<dbReference type="InterPro" id="IPR033248">
    <property type="entry name" value="Transketolase_C"/>
</dbReference>
<evidence type="ECO:0000313" key="14">
    <source>
        <dbReference type="EMBL" id="GAA0316813.1"/>
    </source>
</evidence>
<keyword evidence="11" id="KW-0414">Isoprene biosynthesis</keyword>
<reference evidence="15" key="1">
    <citation type="journal article" date="2019" name="Int. J. Syst. Evol. Microbiol.">
        <title>The Global Catalogue of Microorganisms (GCM) 10K type strain sequencing project: providing services to taxonomists for standard genome sequencing and annotation.</title>
        <authorList>
            <consortium name="The Broad Institute Genomics Platform"/>
            <consortium name="The Broad Institute Genome Sequencing Center for Infectious Disease"/>
            <person name="Wu L."/>
            <person name="Ma J."/>
        </authorList>
    </citation>
    <scope>NUCLEOTIDE SEQUENCE [LARGE SCALE GENOMIC DNA]</scope>
    <source>
        <strain evidence="15">JCM 9731</strain>
    </source>
</reference>
<dbReference type="CDD" id="cd07033">
    <property type="entry name" value="TPP_PYR_DXS_TK_like"/>
    <property type="match status" value="1"/>
</dbReference>
<comment type="similarity">
    <text evidence="3">Belongs to the transketolase family. DXPS subfamily.</text>
</comment>
<gene>
    <name evidence="14" type="ORF">GCM10008967_04270</name>
</gene>
<dbReference type="RefSeq" id="WP_343795923.1">
    <property type="nucleotide sequence ID" value="NZ_BAAADJ010000004.1"/>
</dbReference>
<evidence type="ECO:0000256" key="2">
    <source>
        <dbReference type="ARBA" id="ARBA00004980"/>
    </source>
</evidence>
<dbReference type="PANTHER" id="PTHR43322:SF5">
    <property type="entry name" value="1-DEOXY-D-XYLULOSE-5-PHOSPHATE SYNTHASE, CHLOROPLASTIC"/>
    <property type="match status" value="1"/>
</dbReference>
<keyword evidence="12" id="KW-0812">Transmembrane</keyword>
<keyword evidence="8" id="KW-0460">Magnesium</keyword>
<keyword evidence="6" id="KW-0808">Transferase</keyword>
<evidence type="ECO:0000256" key="12">
    <source>
        <dbReference type="SAM" id="Phobius"/>
    </source>
</evidence>
<comment type="subunit">
    <text evidence="4">Homodimer.</text>
</comment>
<organism evidence="14 15">
    <name type="scientific">Bacillus carboniphilus</name>
    <dbReference type="NCBI Taxonomy" id="86663"/>
    <lineage>
        <taxon>Bacteria</taxon>
        <taxon>Bacillati</taxon>
        <taxon>Bacillota</taxon>
        <taxon>Bacilli</taxon>
        <taxon>Bacillales</taxon>
        <taxon>Bacillaceae</taxon>
        <taxon>Bacillus</taxon>
    </lineage>
</organism>
<evidence type="ECO:0000256" key="9">
    <source>
        <dbReference type="ARBA" id="ARBA00022977"/>
    </source>
</evidence>
<dbReference type="Gene3D" id="3.40.50.970">
    <property type="match status" value="1"/>
</dbReference>
<dbReference type="Gene3D" id="3.40.50.920">
    <property type="match status" value="1"/>
</dbReference>
<dbReference type="Pfam" id="PF02779">
    <property type="entry name" value="Transket_pyr"/>
    <property type="match status" value="1"/>
</dbReference>
<name>A0ABP3FIB1_9BACI</name>
<evidence type="ECO:0000256" key="4">
    <source>
        <dbReference type="ARBA" id="ARBA00011738"/>
    </source>
</evidence>
<dbReference type="SUPFAM" id="SSF52922">
    <property type="entry name" value="TK C-terminal domain-like"/>
    <property type="match status" value="1"/>
</dbReference>
<evidence type="ECO:0000256" key="7">
    <source>
        <dbReference type="ARBA" id="ARBA00022723"/>
    </source>
</evidence>